<proteinExistence type="predicted"/>
<keyword evidence="1" id="KW-0812">Transmembrane</keyword>
<keyword evidence="1" id="KW-0472">Membrane</keyword>
<dbReference type="Proteomes" id="UP000018209">
    <property type="component" value="Unassembled WGS sequence"/>
</dbReference>
<reference evidence="2 3" key="1">
    <citation type="submission" date="2013-08" db="EMBL/GenBank/DDBJ databases">
        <title>Gluconobacter thailandicus NBRC 3257 whole genome sequence.</title>
        <authorList>
            <person name="Matsutani M."/>
            <person name="Yakushi T."/>
            <person name="Matsushita K."/>
        </authorList>
    </citation>
    <scope>NUCLEOTIDE SEQUENCE [LARGE SCALE GENOMIC DNA]</scope>
    <source>
        <strain evidence="2 3">NBRC 3257</strain>
    </source>
</reference>
<gene>
    <name evidence="2" type="ORF">NBRC3257_0838</name>
</gene>
<comment type="caution">
    <text evidence="2">The sequence shown here is derived from an EMBL/GenBank/DDBJ whole genome shotgun (WGS) entry which is preliminary data.</text>
</comment>
<evidence type="ECO:0000313" key="2">
    <source>
        <dbReference type="EMBL" id="GAD25839.1"/>
    </source>
</evidence>
<name>A0ABQ0IUF0_GLUTH</name>
<feature type="transmembrane region" description="Helical" evidence="1">
    <location>
        <begin position="6"/>
        <end position="23"/>
    </location>
</feature>
<evidence type="ECO:0000313" key="3">
    <source>
        <dbReference type="Proteomes" id="UP000018209"/>
    </source>
</evidence>
<keyword evidence="3" id="KW-1185">Reference proteome</keyword>
<dbReference type="EMBL" id="BASM01000012">
    <property type="protein sequence ID" value="GAD25839.1"/>
    <property type="molecule type" value="Genomic_DNA"/>
</dbReference>
<accession>A0ABQ0IUF0</accession>
<evidence type="ECO:0000256" key="1">
    <source>
        <dbReference type="SAM" id="Phobius"/>
    </source>
</evidence>
<sequence>MQSKIWAGYGFTVLQSGMINVAFRIQQGRLIKLHVMSLRDMATVCMSLSINVAVN</sequence>
<protein>
    <submittedName>
        <fullName evidence="2">Uncharacterized protein</fullName>
    </submittedName>
</protein>
<keyword evidence="1" id="KW-1133">Transmembrane helix</keyword>
<organism evidence="2 3">
    <name type="scientific">Gluconobacter thailandicus NBRC 3257</name>
    <dbReference type="NCBI Taxonomy" id="1381097"/>
    <lineage>
        <taxon>Bacteria</taxon>
        <taxon>Pseudomonadati</taxon>
        <taxon>Pseudomonadota</taxon>
        <taxon>Alphaproteobacteria</taxon>
        <taxon>Acetobacterales</taxon>
        <taxon>Acetobacteraceae</taxon>
        <taxon>Gluconobacter</taxon>
    </lineage>
</organism>